<keyword evidence="5 8" id="KW-0812">Transmembrane</keyword>
<keyword evidence="10" id="KW-1185">Reference proteome</keyword>
<evidence type="ECO:0000256" key="5">
    <source>
        <dbReference type="ARBA" id="ARBA00022692"/>
    </source>
</evidence>
<dbReference type="PANTHER" id="PTHR34584">
    <property type="entry name" value="NA(+)/H(+) ANTIPORTER SUBUNIT E1"/>
    <property type="match status" value="1"/>
</dbReference>
<evidence type="ECO:0000256" key="8">
    <source>
        <dbReference type="SAM" id="Phobius"/>
    </source>
</evidence>
<accession>A0A0A1MZR2</accession>
<dbReference type="OrthoDB" id="9800498at2"/>
<proteinExistence type="inferred from homology"/>
<dbReference type="GO" id="GO:0015297">
    <property type="term" value="F:antiporter activity"/>
    <property type="evidence" value="ECO:0007669"/>
    <property type="project" value="UniProtKB-KW"/>
</dbReference>
<organism evidence="9 10">
    <name type="scientific">Oceanobacillus oncorhynchi</name>
    <dbReference type="NCBI Taxonomy" id="545501"/>
    <lineage>
        <taxon>Bacteria</taxon>
        <taxon>Bacillati</taxon>
        <taxon>Bacillota</taxon>
        <taxon>Bacilli</taxon>
        <taxon>Bacillales</taxon>
        <taxon>Bacillaceae</taxon>
        <taxon>Oceanobacillus</taxon>
    </lineage>
</organism>
<dbReference type="Pfam" id="PF01899">
    <property type="entry name" value="MNHE"/>
    <property type="match status" value="1"/>
</dbReference>
<dbReference type="Proteomes" id="UP000040453">
    <property type="component" value="Unassembled WGS sequence"/>
</dbReference>
<keyword evidence="3" id="KW-0813">Transport</keyword>
<evidence type="ECO:0000256" key="4">
    <source>
        <dbReference type="ARBA" id="ARBA00022475"/>
    </source>
</evidence>
<reference evidence="9 10" key="1">
    <citation type="submission" date="2014-11" db="EMBL/GenBank/DDBJ databases">
        <authorList>
            <person name="Urmite Genomes Urmite Genomes"/>
        </authorList>
    </citation>
    <scope>NUCLEOTIDE SEQUENCE [LARGE SCALE GENOMIC DNA]</scope>
    <source>
        <strain evidence="9 10">Oc5</strain>
    </source>
</reference>
<comment type="subcellular location">
    <subcellularLocation>
        <location evidence="1">Cell membrane</location>
        <topology evidence="1">Multi-pass membrane protein</topology>
    </subcellularLocation>
</comment>
<evidence type="ECO:0000256" key="7">
    <source>
        <dbReference type="ARBA" id="ARBA00023136"/>
    </source>
</evidence>
<keyword evidence="3" id="KW-0050">Antiport</keyword>
<keyword evidence="4" id="KW-1003">Cell membrane</keyword>
<comment type="similarity">
    <text evidence="2">Belongs to the CPA3 antiporters (TC 2.A.63) subunit E family.</text>
</comment>
<sequence length="158" mass="18341">MPFQILINVLLAILWMFLQNEYTFVSFLCGYFIGILILIVIRRFLKFDFYLKKVWAIMKLIYLFMIELIKANIDVVKVVLNPKQDHQPGIVAVRTRLESDFEISILAALITLTPGTISMDFSDDSKTIYVHSIDVPDKEVMIKDIQDSFEKAIMEVTK</sequence>
<dbReference type="GO" id="GO:0008324">
    <property type="term" value="F:monoatomic cation transmembrane transporter activity"/>
    <property type="evidence" value="ECO:0007669"/>
    <property type="project" value="InterPro"/>
</dbReference>
<dbReference type="PANTHER" id="PTHR34584:SF1">
    <property type="entry name" value="NA(+)_H(+) ANTIPORTER SUBUNIT E1"/>
    <property type="match status" value="1"/>
</dbReference>
<evidence type="ECO:0000313" key="9">
    <source>
        <dbReference type="EMBL" id="CEI84221.1"/>
    </source>
</evidence>
<dbReference type="EMBL" id="CDGG01000001">
    <property type="protein sequence ID" value="CEI84221.1"/>
    <property type="molecule type" value="Genomic_DNA"/>
</dbReference>
<protein>
    <submittedName>
        <fullName evidence="9">Na(+)/H(+) antiporter subunit E</fullName>
    </submittedName>
</protein>
<keyword evidence="7 8" id="KW-0472">Membrane</keyword>
<keyword evidence="6 8" id="KW-1133">Transmembrane helix</keyword>
<dbReference type="AlphaFoldDB" id="A0A0A1MZR2"/>
<dbReference type="STRING" id="545501.BN997_04164"/>
<dbReference type="InterPro" id="IPR002758">
    <property type="entry name" value="Cation_antiport_E"/>
</dbReference>
<evidence type="ECO:0000256" key="3">
    <source>
        <dbReference type="ARBA" id="ARBA00022449"/>
    </source>
</evidence>
<evidence type="ECO:0000256" key="2">
    <source>
        <dbReference type="ARBA" id="ARBA00006228"/>
    </source>
</evidence>
<evidence type="ECO:0000256" key="1">
    <source>
        <dbReference type="ARBA" id="ARBA00004651"/>
    </source>
</evidence>
<dbReference type="RefSeq" id="WP_042534888.1">
    <property type="nucleotide sequence ID" value="NZ_CDGG01000001.1"/>
</dbReference>
<dbReference type="GO" id="GO:0005886">
    <property type="term" value="C:plasma membrane"/>
    <property type="evidence" value="ECO:0007669"/>
    <property type="project" value="UniProtKB-SubCell"/>
</dbReference>
<feature type="transmembrane region" description="Helical" evidence="8">
    <location>
        <begin position="22"/>
        <end position="42"/>
    </location>
</feature>
<dbReference type="PIRSF" id="PIRSF019239">
    <property type="entry name" value="MrpE"/>
    <property type="match status" value="1"/>
</dbReference>
<evidence type="ECO:0000313" key="10">
    <source>
        <dbReference type="Proteomes" id="UP000040453"/>
    </source>
</evidence>
<name>A0A0A1MZR2_9BACI</name>
<gene>
    <name evidence="9" type="primary">mrpE_2</name>
    <name evidence="9" type="ORF">BN997_04164</name>
</gene>
<evidence type="ECO:0000256" key="6">
    <source>
        <dbReference type="ARBA" id="ARBA00022989"/>
    </source>
</evidence>
<dbReference type="NCBIfam" id="NF009292">
    <property type="entry name" value="PRK12651.1-3"/>
    <property type="match status" value="1"/>
</dbReference>